<dbReference type="PANTHER" id="PTHR43591">
    <property type="entry name" value="METHYLTRANSFERASE"/>
    <property type="match status" value="1"/>
</dbReference>
<dbReference type="InterPro" id="IPR029063">
    <property type="entry name" value="SAM-dependent_MTases_sf"/>
</dbReference>
<protein>
    <submittedName>
        <fullName evidence="2">Demethylrebeccamycin-D-glucose O-methyltransferase</fullName>
        <ecNumber evidence="2">2.1.1.164</ecNumber>
    </submittedName>
</protein>
<proteinExistence type="predicted"/>
<dbReference type="GO" id="GO:0032259">
    <property type="term" value="P:methylation"/>
    <property type="evidence" value="ECO:0007669"/>
    <property type="project" value="UniProtKB-KW"/>
</dbReference>
<dbReference type="CDD" id="cd02440">
    <property type="entry name" value="AdoMet_MTases"/>
    <property type="match status" value="1"/>
</dbReference>
<dbReference type="AlphaFoldDB" id="A0A1N6M5P3"/>
<feature type="domain" description="Methyltransferase type 11" evidence="1">
    <location>
        <begin position="47"/>
        <end position="148"/>
    </location>
</feature>
<accession>A0A1N6M5P3</accession>
<reference evidence="2 3" key="1">
    <citation type="submission" date="2016-12" db="EMBL/GenBank/DDBJ databases">
        <authorList>
            <person name="Song W.-J."/>
            <person name="Kurnit D.M."/>
        </authorList>
    </citation>
    <scope>NUCLEOTIDE SEQUENCE [LARGE SCALE GENOMIC DNA]</scope>
    <source>
        <strain evidence="2 3">CECT 9026</strain>
    </source>
</reference>
<dbReference type="GO" id="GO:0102082">
    <property type="term" value="F:demethylrebeccamycin--D-glucose O-methyltransferase activity"/>
    <property type="evidence" value="ECO:0007669"/>
    <property type="project" value="UniProtKB-EC"/>
</dbReference>
<dbReference type="InterPro" id="IPR013216">
    <property type="entry name" value="Methyltransf_11"/>
</dbReference>
<evidence type="ECO:0000313" key="3">
    <source>
        <dbReference type="Proteomes" id="UP000184774"/>
    </source>
</evidence>
<dbReference type="EMBL" id="FSSB01000016">
    <property type="protein sequence ID" value="SIO94758.1"/>
    <property type="molecule type" value="Genomic_DNA"/>
</dbReference>
<dbReference type="EC" id="2.1.1.164" evidence="2"/>
<gene>
    <name evidence="2" type="primary">rebM</name>
    <name evidence="2" type="ORF">VSP9026_02488</name>
</gene>
<dbReference type="Gene3D" id="3.40.50.150">
    <property type="entry name" value="Vaccinia Virus protein VP39"/>
    <property type="match status" value="1"/>
</dbReference>
<dbReference type="PANTHER" id="PTHR43591:SF24">
    <property type="entry name" value="2-METHOXY-6-POLYPRENYL-1,4-BENZOQUINOL METHYLASE, MITOCHONDRIAL"/>
    <property type="match status" value="1"/>
</dbReference>
<sequence>MSDLLVDLTPEHYEKFAVEGTLPWNNYLKQRILEEIKDITSDQKSLLDIGMGTGHMLFDLLGENQLNEFKFNGADLDPEMVGFCLAKVKDLDLEDKVNIVEANVSKLPFADRSFSLIYARSVIHHWAEPELGMQELCRVLDLGGTLLIHEPLSDASAEALELFNKSRHECGVCDMSTEEKYTFDGIGKLIQCCESPAFKCTATLGEGIAALGCEILIKRVK</sequence>
<dbReference type="RefSeq" id="WP_074373280.1">
    <property type="nucleotide sequence ID" value="NZ_AP024907.1"/>
</dbReference>
<evidence type="ECO:0000313" key="2">
    <source>
        <dbReference type="EMBL" id="SIO94758.1"/>
    </source>
</evidence>
<name>A0A1N6M5P3_9VIBR</name>
<organism evidence="2 3">
    <name type="scientific">Vibrio spartinae</name>
    <dbReference type="NCBI Taxonomy" id="1918945"/>
    <lineage>
        <taxon>Bacteria</taxon>
        <taxon>Pseudomonadati</taxon>
        <taxon>Pseudomonadota</taxon>
        <taxon>Gammaproteobacteria</taxon>
        <taxon>Vibrionales</taxon>
        <taxon>Vibrionaceae</taxon>
        <taxon>Vibrio</taxon>
    </lineage>
</organism>
<dbReference type="Pfam" id="PF08241">
    <property type="entry name" value="Methyltransf_11"/>
    <property type="match status" value="1"/>
</dbReference>
<keyword evidence="2" id="KW-0808">Transferase</keyword>
<evidence type="ECO:0000259" key="1">
    <source>
        <dbReference type="Pfam" id="PF08241"/>
    </source>
</evidence>
<dbReference type="OrthoDB" id="9791837at2"/>
<dbReference type="GO" id="GO:0008757">
    <property type="term" value="F:S-adenosylmethionine-dependent methyltransferase activity"/>
    <property type="evidence" value="ECO:0007669"/>
    <property type="project" value="InterPro"/>
</dbReference>
<dbReference type="SUPFAM" id="SSF53335">
    <property type="entry name" value="S-adenosyl-L-methionine-dependent methyltransferases"/>
    <property type="match status" value="1"/>
</dbReference>
<dbReference type="Proteomes" id="UP000184774">
    <property type="component" value="Unassembled WGS sequence"/>
</dbReference>
<keyword evidence="2" id="KW-0489">Methyltransferase</keyword>